<gene>
    <name evidence="1" type="ORF">AAFF_G00351100</name>
</gene>
<evidence type="ECO:0000313" key="1">
    <source>
        <dbReference type="EMBL" id="KAJ8403338.1"/>
    </source>
</evidence>
<evidence type="ECO:0000313" key="2">
    <source>
        <dbReference type="Proteomes" id="UP001221898"/>
    </source>
</evidence>
<dbReference type="AlphaFoldDB" id="A0AAD7SJA9"/>
<organism evidence="1 2">
    <name type="scientific">Aldrovandia affinis</name>
    <dbReference type="NCBI Taxonomy" id="143900"/>
    <lineage>
        <taxon>Eukaryota</taxon>
        <taxon>Metazoa</taxon>
        <taxon>Chordata</taxon>
        <taxon>Craniata</taxon>
        <taxon>Vertebrata</taxon>
        <taxon>Euteleostomi</taxon>
        <taxon>Actinopterygii</taxon>
        <taxon>Neopterygii</taxon>
        <taxon>Teleostei</taxon>
        <taxon>Notacanthiformes</taxon>
        <taxon>Halosauridae</taxon>
        <taxon>Aldrovandia</taxon>
    </lineage>
</organism>
<reference evidence="1" key="1">
    <citation type="journal article" date="2023" name="Science">
        <title>Genome structures resolve the early diversification of teleost fishes.</title>
        <authorList>
            <person name="Parey E."/>
            <person name="Louis A."/>
            <person name="Montfort J."/>
            <person name="Bouchez O."/>
            <person name="Roques C."/>
            <person name="Iampietro C."/>
            <person name="Lluch J."/>
            <person name="Castinel A."/>
            <person name="Donnadieu C."/>
            <person name="Desvignes T."/>
            <person name="Floi Bucao C."/>
            <person name="Jouanno E."/>
            <person name="Wen M."/>
            <person name="Mejri S."/>
            <person name="Dirks R."/>
            <person name="Jansen H."/>
            <person name="Henkel C."/>
            <person name="Chen W.J."/>
            <person name="Zahm M."/>
            <person name="Cabau C."/>
            <person name="Klopp C."/>
            <person name="Thompson A.W."/>
            <person name="Robinson-Rechavi M."/>
            <person name="Braasch I."/>
            <person name="Lecointre G."/>
            <person name="Bobe J."/>
            <person name="Postlethwait J.H."/>
            <person name="Berthelot C."/>
            <person name="Roest Crollius H."/>
            <person name="Guiguen Y."/>
        </authorList>
    </citation>
    <scope>NUCLEOTIDE SEQUENCE</scope>
    <source>
        <strain evidence="1">NC1722</strain>
    </source>
</reference>
<sequence length="205" mass="22601">MWTVIDATWNDLTLYHHLYAYKSVGTGIAASAVKALERHLWYLTGGVLPLALFSTKVPVGEWHALAGAILEHKPADVPMRAPQLHFGTGFGKPKFPALSPTTSLADLAKADCWFSIHQLHVDPAFLSLDVEGWATNAAFEAGPANVRAINVVNDCAERGVRLTSDFVATARSEQHQQNVLQAVEYDRSKQPNLCCCKRKLDRHQD</sequence>
<dbReference type="PANTHER" id="PTHR46113">
    <property type="entry name" value="SNAC DOMAIN-CONTAINING PROTEIN"/>
    <property type="match status" value="1"/>
</dbReference>
<name>A0AAD7SJA9_9TELE</name>
<proteinExistence type="predicted"/>
<keyword evidence="2" id="KW-1185">Reference proteome</keyword>
<dbReference type="Proteomes" id="UP001221898">
    <property type="component" value="Unassembled WGS sequence"/>
</dbReference>
<accession>A0AAD7SJA9</accession>
<dbReference type="PANTHER" id="PTHR46113:SF1">
    <property type="entry name" value="PEPTIDASE M17 LEUCYL AMINOPEPTIDASE N-TERMINAL DOMAIN-CONTAINING PROTEIN"/>
    <property type="match status" value="1"/>
</dbReference>
<comment type="caution">
    <text evidence="1">The sequence shown here is derived from an EMBL/GenBank/DDBJ whole genome shotgun (WGS) entry which is preliminary data.</text>
</comment>
<dbReference type="EMBL" id="JAINUG010000058">
    <property type="protein sequence ID" value="KAJ8403338.1"/>
    <property type="molecule type" value="Genomic_DNA"/>
</dbReference>
<protein>
    <submittedName>
        <fullName evidence="1">Uncharacterized protein</fullName>
    </submittedName>
</protein>